<evidence type="ECO:0000256" key="1">
    <source>
        <dbReference type="SAM" id="Coils"/>
    </source>
</evidence>
<accession>A0A1I2GFS1</accession>
<evidence type="ECO:0000313" key="5">
    <source>
        <dbReference type="Proteomes" id="UP000199400"/>
    </source>
</evidence>
<name>A0A1I2GFS1_9BACT</name>
<proteinExistence type="predicted"/>
<feature type="domain" description="C4-type zinc ribbon" evidence="3">
    <location>
        <begin position="201"/>
        <end position="233"/>
    </location>
</feature>
<dbReference type="InterPro" id="IPR003743">
    <property type="entry name" value="Zf-RING_7"/>
</dbReference>
<dbReference type="PANTHER" id="PTHR39082">
    <property type="entry name" value="PHOSPHOLIPASE C-BETA-2-RELATED"/>
    <property type="match status" value="1"/>
</dbReference>
<protein>
    <submittedName>
        <fullName evidence="4">Predicted nucleic acid-binding protein, contains Zn-ribbon domain</fullName>
    </submittedName>
</protein>
<feature type="compositionally biased region" description="Basic and acidic residues" evidence="2">
    <location>
        <begin position="245"/>
        <end position="261"/>
    </location>
</feature>
<dbReference type="PANTHER" id="PTHR39082:SF1">
    <property type="entry name" value="SCAVENGER RECEPTOR CLASS A MEMBER 3"/>
    <property type="match status" value="1"/>
</dbReference>
<keyword evidence="1" id="KW-0175">Coiled coil</keyword>
<dbReference type="InterPro" id="IPR052376">
    <property type="entry name" value="Oxidative_Scav/Glycosyltrans"/>
</dbReference>
<dbReference type="STRING" id="54.SAMN02745121_07302"/>
<feature type="region of interest" description="Disordered" evidence="2">
    <location>
        <begin position="245"/>
        <end position="270"/>
    </location>
</feature>
<organism evidence="4 5">
    <name type="scientific">Nannocystis exedens</name>
    <dbReference type="NCBI Taxonomy" id="54"/>
    <lineage>
        <taxon>Bacteria</taxon>
        <taxon>Pseudomonadati</taxon>
        <taxon>Myxococcota</taxon>
        <taxon>Polyangia</taxon>
        <taxon>Nannocystales</taxon>
        <taxon>Nannocystaceae</taxon>
        <taxon>Nannocystis</taxon>
    </lineage>
</organism>
<dbReference type="Pfam" id="PF02591">
    <property type="entry name" value="Zn_ribbon_9"/>
    <property type="match status" value="1"/>
</dbReference>
<dbReference type="Proteomes" id="UP000199400">
    <property type="component" value="Unassembled WGS sequence"/>
</dbReference>
<dbReference type="AlphaFoldDB" id="A0A1I2GFS1"/>
<sequence>MTDIHPQIPALRTLQRQDRRLTLMERRLREIPSRIATLDTDLHKLEQMLSAERSKLDDTRSFQQRQEMQLHDEEDLIRSSKAKLGAIKTARELTAQQRELETTRRMVQTRTGEIGKLQEAVNKTEAQIAKMDAQLQALRQTAEAEKAKLGEEQARLGEQIDKAKKVRARLVKDIDRETLASYERIRKRLGGVAFVAAHRERCTACKMVIPHIMYTRLLKGREIPACESCGRLLYWSGHFPEDHNTFEAKKDEDNSKPKPAEDVIPGVREF</sequence>
<feature type="coiled-coil region" evidence="1">
    <location>
        <begin position="114"/>
        <end position="159"/>
    </location>
</feature>
<evidence type="ECO:0000259" key="3">
    <source>
        <dbReference type="Pfam" id="PF02591"/>
    </source>
</evidence>
<dbReference type="EMBL" id="FOMX01000032">
    <property type="protein sequence ID" value="SFF16664.1"/>
    <property type="molecule type" value="Genomic_DNA"/>
</dbReference>
<reference evidence="5" key="1">
    <citation type="submission" date="2016-10" db="EMBL/GenBank/DDBJ databases">
        <authorList>
            <person name="Varghese N."/>
            <person name="Submissions S."/>
        </authorList>
    </citation>
    <scope>NUCLEOTIDE SEQUENCE [LARGE SCALE GENOMIC DNA]</scope>
    <source>
        <strain evidence="5">ATCC 25963</strain>
    </source>
</reference>
<evidence type="ECO:0000313" key="4">
    <source>
        <dbReference type="EMBL" id="SFF16664.1"/>
    </source>
</evidence>
<dbReference type="Gene3D" id="1.10.287.1490">
    <property type="match status" value="1"/>
</dbReference>
<evidence type="ECO:0000256" key="2">
    <source>
        <dbReference type="SAM" id="MobiDB-lite"/>
    </source>
</evidence>
<keyword evidence="5" id="KW-1185">Reference proteome</keyword>
<gene>
    <name evidence="4" type="ORF">SAMN02745121_07302</name>
</gene>